<sequence length="83" mass="8809">MSNVVSIDGGDIADGREPNCHAVGTLEDLLTMAKSGELVGIVAVCAFYDHTIQPIRSGQYEANQTIGGLNRISFDILRATADD</sequence>
<evidence type="ECO:0000313" key="1">
    <source>
        <dbReference type="EMBL" id="SPL64415.1"/>
    </source>
</evidence>
<name>A0A2P9HK05_9HYPH</name>
<accession>A0A2P9HK05</accession>
<reference evidence="2" key="1">
    <citation type="submission" date="2017-12" db="EMBL/GenBank/DDBJ databases">
        <authorList>
            <person name="Diaz M."/>
        </authorList>
    </citation>
    <scope>NUCLEOTIDE SEQUENCE [LARGE SCALE GENOMIC DNA]</scope>
    <source>
        <strain evidence="2">FI11154</strain>
    </source>
</reference>
<proteinExistence type="predicted"/>
<gene>
    <name evidence="1" type="ORF">OHAE_282</name>
</gene>
<organism evidence="1 2">
    <name type="scientific">Ochrobactrum soli</name>
    <dbReference type="NCBI Taxonomy" id="2448455"/>
    <lineage>
        <taxon>Bacteria</taxon>
        <taxon>Pseudomonadati</taxon>
        <taxon>Pseudomonadota</taxon>
        <taxon>Alphaproteobacteria</taxon>
        <taxon>Hyphomicrobiales</taxon>
        <taxon>Brucellaceae</taxon>
        <taxon>Brucella/Ochrobactrum group</taxon>
        <taxon>Ochrobactrum</taxon>
    </lineage>
</organism>
<dbReference type="EMBL" id="OOFM01000005">
    <property type="protein sequence ID" value="SPL64415.1"/>
    <property type="molecule type" value="Genomic_DNA"/>
</dbReference>
<dbReference type="Proteomes" id="UP000246073">
    <property type="component" value="Unassembled WGS sequence"/>
</dbReference>
<dbReference type="AlphaFoldDB" id="A0A2P9HK05"/>
<dbReference type="RefSeq" id="WP_109368277.1">
    <property type="nucleotide sequence ID" value="NZ_OOFM01000005.1"/>
</dbReference>
<evidence type="ECO:0000313" key="2">
    <source>
        <dbReference type="Proteomes" id="UP000246073"/>
    </source>
</evidence>
<protein>
    <submittedName>
        <fullName evidence="1">Uncharacterized protein</fullName>
    </submittedName>
</protein>